<dbReference type="Gene3D" id="2.170.150.40">
    <property type="entry name" value="Domain of unknown function (DUF427)"/>
    <property type="match status" value="1"/>
</dbReference>
<dbReference type="PANTHER" id="PTHR34310">
    <property type="entry name" value="DUF427 DOMAIN PROTEIN (AFU_ORTHOLOGUE AFUA_3G02220)"/>
    <property type="match status" value="1"/>
</dbReference>
<organism evidence="2 3">
    <name type="scientific">Paraburkholderia panacisoli</name>
    <dbReference type="NCBI Taxonomy" id="2603818"/>
    <lineage>
        <taxon>Bacteria</taxon>
        <taxon>Pseudomonadati</taxon>
        <taxon>Pseudomonadota</taxon>
        <taxon>Betaproteobacteria</taxon>
        <taxon>Burkholderiales</taxon>
        <taxon>Burkholderiaceae</taxon>
        <taxon>Paraburkholderia</taxon>
    </lineage>
</organism>
<evidence type="ECO:0000313" key="2">
    <source>
        <dbReference type="EMBL" id="KAA0997330.1"/>
    </source>
</evidence>
<dbReference type="RefSeq" id="WP_149676832.1">
    <property type="nucleotide sequence ID" value="NZ_VTUZ01000095.1"/>
</dbReference>
<evidence type="ECO:0000259" key="1">
    <source>
        <dbReference type="Pfam" id="PF04248"/>
    </source>
</evidence>
<protein>
    <submittedName>
        <fullName evidence="2">DUF427 domain-containing protein</fullName>
    </submittedName>
</protein>
<dbReference type="InterPro" id="IPR038694">
    <property type="entry name" value="DUF427_sf"/>
</dbReference>
<proteinExistence type="predicted"/>
<dbReference type="Pfam" id="PF04248">
    <property type="entry name" value="NTP_transf_9"/>
    <property type="match status" value="1"/>
</dbReference>
<comment type="caution">
    <text evidence="2">The sequence shown here is derived from an EMBL/GenBank/DDBJ whole genome shotgun (WGS) entry which is preliminary data.</text>
</comment>
<dbReference type="PANTHER" id="PTHR34310:SF9">
    <property type="entry name" value="BLR5716 PROTEIN"/>
    <property type="match status" value="1"/>
</dbReference>
<dbReference type="AlphaFoldDB" id="A0A5B0G5Q2"/>
<feature type="domain" description="DUF427" evidence="1">
    <location>
        <begin position="30"/>
        <end position="121"/>
    </location>
</feature>
<evidence type="ECO:0000313" key="3">
    <source>
        <dbReference type="Proteomes" id="UP000325273"/>
    </source>
</evidence>
<accession>A0A5B0G5Q2</accession>
<dbReference type="Proteomes" id="UP000325273">
    <property type="component" value="Unassembled WGS sequence"/>
</dbReference>
<keyword evidence="3" id="KW-1185">Reference proteome</keyword>
<dbReference type="EMBL" id="VTUZ01000095">
    <property type="protein sequence ID" value="KAA0997330.1"/>
    <property type="molecule type" value="Genomic_DNA"/>
</dbReference>
<sequence>MASNVNTATRTIKVPGPDHPITIERNPSRVVVTLGGKIIADTRDALTLLEAAYPAVHYVPRKDVDLTLLERTEHATYCPYKGECAYYSIPSGGEPSVNAVWTYENPYEAVAQIKDHVAFYADRVDTIEVKTDQAAQV</sequence>
<reference evidence="2 3" key="1">
    <citation type="submission" date="2019-08" db="EMBL/GenBank/DDBJ databases">
        <title>Paraburkholderia sp. DCY113.</title>
        <authorList>
            <person name="Kang J."/>
        </authorList>
    </citation>
    <scope>NUCLEOTIDE SEQUENCE [LARGE SCALE GENOMIC DNA]</scope>
    <source>
        <strain evidence="2 3">DCY113</strain>
    </source>
</reference>
<gene>
    <name evidence="2" type="ORF">FVF58_49950</name>
</gene>
<name>A0A5B0G5Q2_9BURK</name>
<dbReference type="InterPro" id="IPR007361">
    <property type="entry name" value="DUF427"/>
</dbReference>